<dbReference type="PANTHER" id="PTHR37953">
    <property type="entry name" value="UPF0127 PROTEIN MJ1496"/>
    <property type="match status" value="1"/>
</dbReference>
<keyword evidence="2" id="KW-1185">Reference proteome</keyword>
<proteinExistence type="predicted"/>
<dbReference type="STRING" id="376427.SAMN04487954_107123"/>
<dbReference type="AlphaFoldDB" id="A0A1G8W1X1"/>
<protein>
    <recommendedName>
        <fullName evidence="3">DUF192 domain-containing protein</fullName>
    </recommendedName>
</protein>
<dbReference type="Gene3D" id="2.60.120.1140">
    <property type="entry name" value="Protein of unknown function DUF192"/>
    <property type="match status" value="1"/>
</dbReference>
<dbReference type="RefSeq" id="WP_176761505.1">
    <property type="nucleotide sequence ID" value="NZ_FNES01000007.1"/>
</dbReference>
<dbReference type="InterPro" id="IPR003795">
    <property type="entry name" value="DUF192"/>
</dbReference>
<evidence type="ECO:0008006" key="3">
    <source>
        <dbReference type="Google" id="ProtNLM"/>
    </source>
</evidence>
<reference evidence="1 2" key="1">
    <citation type="submission" date="2016-10" db="EMBL/GenBank/DDBJ databases">
        <authorList>
            <person name="de Groot N.N."/>
        </authorList>
    </citation>
    <scope>NUCLEOTIDE SEQUENCE [LARGE SCALE GENOMIC DNA]</scope>
    <source>
        <strain evidence="1 2">CGMCC 1.6133</strain>
    </source>
</reference>
<dbReference type="PANTHER" id="PTHR37953:SF1">
    <property type="entry name" value="UPF0127 PROTEIN MJ1496"/>
    <property type="match status" value="1"/>
</dbReference>
<dbReference type="InterPro" id="IPR038695">
    <property type="entry name" value="Saro_0823-like_sf"/>
</dbReference>
<sequence>MSESVQRRGAGRRYWPVAAVWLMAVAMSVSAASVTFERVPLVIHAGATQHRLTVEVARTPAQRSRGLMARDSLADDAGMLFSYDRLQPPWGSFWMYRTRIALDIAFLDAEGRIAAIHTMQPCDSSDPGDCPSTRAGVPYRAALEVNAGYFAERGIEIGDCVAWAGQDDGCAAEPVRD</sequence>
<evidence type="ECO:0000313" key="1">
    <source>
        <dbReference type="EMBL" id="SDJ72086.1"/>
    </source>
</evidence>
<dbReference type="EMBL" id="FNES01000007">
    <property type="protein sequence ID" value="SDJ72086.1"/>
    <property type="molecule type" value="Genomic_DNA"/>
</dbReference>
<name>A0A1G8W1X1_9GAMM</name>
<accession>A0A1G8W1X1</accession>
<evidence type="ECO:0000313" key="2">
    <source>
        <dbReference type="Proteomes" id="UP000198525"/>
    </source>
</evidence>
<organism evidence="1 2">
    <name type="scientific">Billgrantia gudaonensis</name>
    <dbReference type="NCBI Taxonomy" id="376427"/>
    <lineage>
        <taxon>Bacteria</taxon>
        <taxon>Pseudomonadati</taxon>
        <taxon>Pseudomonadota</taxon>
        <taxon>Gammaproteobacteria</taxon>
        <taxon>Oceanospirillales</taxon>
        <taxon>Halomonadaceae</taxon>
        <taxon>Billgrantia</taxon>
    </lineage>
</organism>
<dbReference type="Proteomes" id="UP000198525">
    <property type="component" value="Unassembled WGS sequence"/>
</dbReference>
<dbReference type="Pfam" id="PF02643">
    <property type="entry name" value="DUF192"/>
    <property type="match status" value="1"/>
</dbReference>
<gene>
    <name evidence="1" type="ORF">SAMN04487954_107123</name>
</gene>